<dbReference type="SMART" id="SM01360">
    <property type="entry name" value="A2M"/>
    <property type="match status" value="1"/>
</dbReference>
<dbReference type="SMART" id="SM01359">
    <property type="entry name" value="A2M_N_2"/>
    <property type="match status" value="1"/>
</dbReference>
<dbReference type="Pfam" id="PF01835">
    <property type="entry name" value="MG2"/>
    <property type="match status" value="1"/>
</dbReference>
<dbReference type="Pfam" id="PF00024">
    <property type="entry name" value="PAN_1"/>
    <property type="match status" value="1"/>
</dbReference>
<dbReference type="InterPro" id="IPR021868">
    <property type="entry name" value="Alpha_2_Macroglob_MG3"/>
</dbReference>
<dbReference type="InterPro" id="IPR026284">
    <property type="entry name" value="A2MG_proteobact"/>
</dbReference>
<evidence type="ECO:0000259" key="6">
    <source>
        <dbReference type="SMART" id="SM01359"/>
    </source>
</evidence>
<dbReference type="EMBL" id="RCHI01000014">
    <property type="protein sequence ID" value="RLL63804.1"/>
    <property type="molecule type" value="Genomic_DNA"/>
</dbReference>
<feature type="chain" id="PRO_5019341856" evidence="5">
    <location>
        <begin position="25"/>
        <end position="1815"/>
    </location>
</feature>
<name>A0A421BL93_9RHOB</name>
<evidence type="ECO:0000256" key="4">
    <source>
        <dbReference type="ARBA" id="ARBA00023157"/>
    </source>
</evidence>
<dbReference type="Pfam" id="PF00207">
    <property type="entry name" value="A2M"/>
    <property type="match status" value="1"/>
</dbReference>
<sequence length="1815" mass="190415">MRVPSFLIPVLAAVLSLAPPPAGAEPQRVIPERRLSIAEGMDLSGRDLAQIFDTTLEGCEAACLARSDCEAVTFNARNNSCFPKAGISGMTPYQGAFSGVVVASPAAAGTRAKTRAADLGFLWDGSLDAALDQARGMGRAHLTNFARPEDLTQALSAARAQGDVNREIAIEGALIVLTDASDLWSDYALLQLRRPQGADSGAAVTAAVNGYLRAANAAQQAEALSTLAQALEADGRTREMVAALRLAASLSPRQDIAAALDDAVAKYGFRITEHQVEADSAAPRICAVFSDDLARSGVDYASFVQLPKAGLSVEAEANQLCVAGLAHGERYALTFRKGLPSATKETLAKDVTITAYVRDRGPAVTFPGRAYILPKGEDSGLPVQTVNTKHLDLKLMRVSDRNLVASMQRDYFARSLDQWDAGNLEDALAQTVWTGTADVGMEVNRDVTTRLPVQEVTGPLGPGVYVLRASIPGADPYEHPPATQWFVISDLGLTSFSGTDGLTVAVRGLSDAKAVGGATVTLVSRANAVIGSATTDAEGVVHFDPALAAGAGNAAPALVSVTQGEDMAFLSLTDAEFDLSDRGVEGMPPAPPIDVFLATDRGAYRTGETVQATMLARDGSAAALPGVPLTAVLMRPDGVEYSRSLAQDAGDGGATAALPIGAQAPRGTWRLDVFADPKAAPLATTKFLVEDFLPERIDFALTLPEGILSGGDLPAIGIAARYLFGAPGGGLGFEGDLRLAAADSLPGFDGYRFGRYDTPFEPRYDSLEAGETDAEGAGEIQAALPDLGTEAARPLEARFTVRLREGSGRPVERSISRLVMPALPVIGIRPGFDGAVAEGAEARFRLIALGTDAKPVALPLHWTLNRVETRYQWYAMDGQWNWEPITHRTRVAEGDATPGTTPAEIAAKTDWGEYELVVEAGHGDSYTSASMRFDAGWYAPADVMASPDRLDLALDKPAYATGDTARLRLVAPAPGVALVSVLSNRLIALKSVPVKAGENRIDLPVTDEWGAGAYVTASVIRPLAEEAPARAPMRAMGLSYAQVDPGPRALTASFDVPAASDPRAPLPVALKVEGARPGETVHATIAAVDLGILNLTGFKAPDPQAHYFGQRRLGVGLRDVYGRLIDGRAGTEGVLRSGGDAGREISMQAPPPTEELVAYFSGPLTVGADGMIRTSFDMPAFNGTVRLSAIAWSKTGVGQASADVLVRDPVVVTASLPRFLAPGDHSRLLLEIVHATGPSGRMGLDVSAAGVTLGERPSGVDLADLGKAEVEIPLTAPAAEGVQQIRIALTTPDGKLLEKVVTVPVERNDPQVAHESRFELAAGKTFTFDTNVFAGMVPGTARATLAAGPIARFNTPALLAALDAYPYGCTEQITSKAMPLLYLSTVAEKMRLVTPADLGDRIDTAIRKVLTNQDASGAFGLWSPESGDGWLDAYVTDFLSRAKAAGHAVPDTAFRNALDNLRNQVNYAADFDSGSNGGGQVLAYALMVLAREGAAAVGDLRYYADVKGDDFATPLAAAQLGAALASYGDQGRADAMFARAGRMLNAKGAETGWRDDYGTGLRDTAAVLALAAQAGSNAVNLESTGKALASRLAAVPLSTQEAAWTLMAASALIDRPDTGGLTVDGAPVKGPLVEVIEAETAGRAIAIANPGDTAQTLTLTTFGVPEVAEPAGGKGWSISRSWYTLEGDPADPATVKQGTRLVAVLEITPLGQQDARLMVDDPLPAGFEIDNPNLIRGGDIAALDWLDVAEDTRMTEFRQDRFLAAIDAHGDRPFRLAYIVRAVSPGRFHLPAASVADMYRPEMRAQSDAGEVVIE</sequence>
<protein>
    <submittedName>
        <fullName evidence="8">Alpha-2-macroglobulin family protein</fullName>
    </submittedName>
</protein>
<keyword evidence="4" id="KW-1015">Disulfide bond</keyword>
<keyword evidence="9" id="KW-1185">Reference proteome</keyword>
<dbReference type="Pfam" id="PF17973">
    <property type="entry name" value="bMG10"/>
    <property type="match status" value="1"/>
</dbReference>
<evidence type="ECO:0000256" key="3">
    <source>
        <dbReference type="ARBA" id="ARBA00022737"/>
    </source>
</evidence>
<dbReference type="InterPro" id="IPR011626">
    <property type="entry name" value="Alpha-macroglobulin_TED"/>
</dbReference>
<dbReference type="Proteomes" id="UP000279673">
    <property type="component" value="Unassembled WGS sequence"/>
</dbReference>
<feature type="signal peptide" evidence="5">
    <location>
        <begin position="1"/>
        <end position="24"/>
    </location>
</feature>
<keyword evidence="3" id="KW-0677">Repeat</keyword>
<dbReference type="Gene3D" id="2.60.40.1930">
    <property type="match status" value="1"/>
</dbReference>
<evidence type="ECO:0000256" key="2">
    <source>
        <dbReference type="ARBA" id="ARBA00022729"/>
    </source>
</evidence>
<dbReference type="InterPro" id="IPR001599">
    <property type="entry name" value="Macroglobln_a2"/>
</dbReference>
<dbReference type="InterPro" id="IPR047565">
    <property type="entry name" value="Alpha-macroglob_thiol-ester_cl"/>
</dbReference>
<dbReference type="RefSeq" id="WP_121534299.1">
    <property type="nucleotide sequence ID" value="NZ_RCHI01000014.1"/>
</dbReference>
<dbReference type="InterPro" id="IPR003609">
    <property type="entry name" value="Pan_app"/>
</dbReference>
<dbReference type="GO" id="GO:0006508">
    <property type="term" value="P:proteolysis"/>
    <property type="evidence" value="ECO:0007669"/>
    <property type="project" value="InterPro"/>
</dbReference>
<feature type="domain" description="Alpha-2-macroglobulin" evidence="7">
    <location>
        <begin position="1157"/>
        <end position="1246"/>
    </location>
</feature>
<dbReference type="CDD" id="cd02891">
    <property type="entry name" value="A2M_like"/>
    <property type="match status" value="1"/>
</dbReference>
<dbReference type="InterPro" id="IPR002890">
    <property type="entry name" value="MG2"/>
</dbReference>
<accession>A0A421BL93</accession>
<dbReference type="Pfam" id="PF11974">
    <property type="entry name" value="bMG3"/>
    <property type="match status" value="1"/>
</dbReference>
<dbReference type="CDD" id="cd01100">
    <property type="entry name" value="APPLE_Factor_XI_like"/>
    <property type="match status" value="1"/>
</dbReference>
<dbReference type="InterPro" id="IPR041462">
    <property type="entry name" value="Bact_A2M_MG6"/>
</dbReference>
<dbReference type="Pfam" id="PF21142">
    <property type="entry name" value="A2M_bMG2"/>
    <property type="match status" value="1"/>
</dbReference>
<dbReference type="Pfam" id="PF07678">
    <property type="entry name" value="TED_complement"/>
    <property type="match status" value="1"/>
</dbReference>
<dbReference type="SMART" id="SM01419">
    <property type="entry name" value="Thiol-ester_cl"/>
    <property type="match status" value="1"/>
</dbReference>
<dbReference type="SUPFAM" id="SSF48239">
    <property type="entry name" value="Terpenoid cyclases/Protein prenyltransferases"/>
    <property type="match status" value="1"/>
</dbReference>
<dbReference type="InterPro" id="IPR041203">
    <property type="entry name" value="Bact_A2M_MG5"/>
</dbReference>
<reference evidence="8 9" key="1">
    <citation type="submission" date="2018-10" db="EMBL/GenBank/DDBJ databases">
        <title>Rhodobacter sp . BO-81.</title>
        <authorList>
            <person name="Im W.T."/>
        </authorList>
    </citation>
    <scope>NUCLEOTIDE SEQUENCE [LARGE SCALE GENOMIC DNA]</scope>
    <source>
        <strain evidence="8 9">BO-81</strain>
    </source>
</reference>
<dbReference type="GO" id="GO:0005615">
    <property type="term" value="C:extracellular space"/>
    <property type="evidence" value="ECO:0007669"/>
    <property type="project" value="InterPro"/>
</dbReference>
<proteinExistence type="inferred from homology"/>
<evidence type="ECO:0000313" key="9">
    <source>
        <dbReference type="Proteomes" id="UP000279673"/>
    </source>
</evidence>
<evidence type="ECO:0000259" key="7">
    <source>
        <dbReference type="SMART" id="SM01360"/>
    </source>
</evidence>
<comment type="similarity">
    <text evidence="1">Belongs to the protease inhibitor I39 (alpha-2-macroglobulin) family. Bacterial alpha-2-macroglobulin subfamily.</text>
</comment>
<dbReference type="InterPro" id="IPR041246">
    <property type="entry name" value="Bact_MG10"/>
</dbReference>
<organism evidence="8 9">
    <name type="scientific">Paenirhodobacter hankyongi</name>
    <dbReference type="NCBI Taxonomy" id="2294033"/>
    <lineage>
        <taxon>Bacteria</taxon>
        <taxon>Pseudomonadati</taxon>
        <taxon>Pseudomonadota</taxon>
        <taxon>Alphaproteobacteria</taxon>
        <taxon>Rhodobacterales</taxon>
        <taxon>Rhodobacter group</taxon>
        <taxon>Paenirhodobacter</taxon>
    </lineage>
</organism>
<evidence type="ECO:0000313" key="8">
    <source>
        <dbReference type="EMBL" id="RLL63804.1"/>
    </source>
</evidence>
<dbReference type="InterPro" id="IPR049120">
    <property type="entry name" value="A2M_bMG2"/>
</dbReference>
<keyword evidence="2 5" id="KW-0732">Signal</keyword>
<dbReference type="PIRSF" id="PIRSF038980">
    <property type="entry name" value="A2M_bac"/>
    <property type="match status" value="1"/>
</dbReference>
<gene>
    <name evidence="8" type="ORF">DYS74_13935</name>
</gene>
<dbReference type="InterPro" id="IPR000177">
    <property type="entry name" value="Apple"/>
</dbReference>
<dbReference type="InterPro" id="IPR051802">
    <property type="entry name" value="YfhM-like"/>
</dbReference>
<dbReference type="Gene3D" id="3.50.4.10">
    <property type="entry name" value="Hepatocyte Growth Factor"/>
    <property type="match status" value="1"/>
</dbReference>
<dbReference type="GO" id="GO:0004866">
    <property type="term" value="F:endopeptidase inhibitor activity"/>
    <property type="evidence" value="ECO:0007669"/>
    <property type="project" value="InterPro"/>
</dbReference>
<feature type="domain" description="Alpha-2-macroglobulin bait region" evidence="6">
    <location>
        <begin position="950"/>
        <end position="1095"/>
    </location>
</feature>
<dbReference type="InterPro" id="IPR008930">
    <property type="entry name" value="Terpenoid_cyclase/PrenylTrfase"/>
</dbReference>
<comment type="caution">
    <text evidence="8">The sequence shown here is derived from an EMBL/GenBank/DDBJ whole genome shotgun (WGS) entry which is preliminary data.</text>
</comment>
<dbReference type="InterPro" id="IPR011625">
    <property type="entry name" value="A2M_N_BRD"/>
</dbReference>
<dbReference type="Gene3D" id="1.50.10.20">
    <property type="match status" value="1"/>
</dbReference>
<dbReference type="PANTHER" id="PTHR40094">
    <property type="entry name" value="ALPHA-2-MACROGLOBULIN HOMOLOG"/>
    <property type="match status" value="1"/>
</dbReference>
<dbReference type="PANTHER" id="PTHR40094:SF1">
    <property type="entry name" value="UBIQUITIN DOMAIN-CONTAINING PROTEIN"/>
    <property type="match status" value="1"/>
</dbReference>
<evidence type="ECO:0000256" key="5">
    <source>
        <dbReference type="SAM" id="SignalP"/>
    </source>
</evidence>
<evidence type="ECO:0000256" key="1">
    <source>
        <dbReference type="ARBA" id="ARBA00010556"/>
    </source>
</evidence>
<dbReference type="Pfam" id="PF17972">
    <property type="entry name" value="bMG5"/>
    <property type="match status" value="1"/>
</dbReference>
<dbReference type="Pfam" id="PF07703">
    <property type="entry name" value="A2M_BRD"/>
    <property type="match status" value="1"/>
</dbReference>
<dbReference type="Pfam" id="PF17962">
    <property type="entry name" value="bMG6"/>
    <property type="match status" value="1"/>
</dbReference>